<dbReference type="PANTHER" id="PTHR16255">
    <property type="entry name" value="REQUIRED FOR MEIOTIC NUCLEAR DIVISION PROTEIN 1 HOMOLOG"/>
    <property type="match status" value="1"/>
</dbReference>
<evidence type="ECO:0000256" key="1">
    <source>
        <dbReference type="SAM" id="Phobius"/>
    </source>
</evidence>
<reference evidence="3 4" key="1">
    <citation type="submission" date="2019-06" db="EMBL/GenBank/DDBJ databases">
        <title>Sulfurimonas gotlandica sp. nov., a chemoautotrophic and psychrotolerant epsilonproteobacterium isolated from a pelagic redoxcline, and an emended description of the genus Sulfurimonas.</title>
        <authorList>
            <person name="Wang S."/>
            <person name="Jiang L."/>
            <person name="Shao Z."/>
        </authorList>
    </citation>
    <scope>NUCLEOTIDE SEQUENCE [LARGE SCALE GENOMIC DNA]</scope>
    <source>
        <strain evidence="3 4">B2</strain>
    </source>
</reference>
<dbReference type="AlphaFoldDB" id="A0A7M1AVW4"/>
<evidence type="ECO:0000313" key="4">
    <source>
        <dbReference type="Proteomes" id="UP000593910"/>
    </source>
</evidence>
<dbReference type="PANTHER" id="PTHR16255:SF1">
    <property type="entry name" value="REQUIRED FOR MEIOTIC NUCLEAR DIVISION PROTEIN 1 HOMOLOG"/>
    <property type="match status" value="1"/>
</dbReference>
<name>A0A7M1AVW4_9BACT</name>
<keyword evidence="1" id="KW-0472">Membrane</keyword>
<dbReference type="InterPro" id="IPR003734">
    <property type="entry name" value="DUF155"/>
</dbReference>
<gene>
    <name evidence="3" type="ORF">FJR03_02820</name>
</gene>
<dbReference type="Pfam" id="PF02582">
    <property type="entry name" value="DUF155"/>
    <property type="match status" value="1"/>
</dbReference>
<accession>A0A7M1AVW4</accession>
<proteinExistence type="predicted"/>
<dbReference type="KEGG" id="smax:FJR03_02820"/>
<dbReference type="RefSeq" id="WP_193114150.1">
    <property type="nucleotide sequence ID" value="NZ_CP041165.1"/>
</dbReference>
<evidence type="ECO:0000313" key="3">
    <source>
        <dbReference type="EMBL" id="QOP40728.1"/>
    </source>
</evidence>
<dbReference type="EMBL" id="CP041165">
    <property type="protein sequence ID" value="QOP40728.1"/>
    <property type="molecule type" value="Genomic_DNA"/>
</dbReference>
<evidence type="ECO:0000259" key="2">
    <source>
        <dbReference type="Pfam" id="PF02582"/>
    </source>
</evidence>
<keyword evidence="1" id="KW-0812">Transmembrane</keyword>
<feature type="transmembrane region" description="Helical" evidence="1">
    <location>
        <begin position="236"/>
        <end position="257"/>
    </location>
</feature>
<feature type="domain" description="DUF155" evidence="2">
    <location>
        <begin position="45"/>
        <end position="212"/>
    </location>
</feature>
<protein>
    <submittedName>
        <fullName evidence="3">RMD1 family protein</fullName>
    </submittedName>
</protein>
<sequence length="258" mass="30726">MQKKINSFVVSDKFDTKIYQFLSGKYKTTLYKDILFVTVDVEQYIVLFKYGVYTCWNISYENLEFFQNEIKSFLINPLEECAEEKFKYILEDEFKIIYDKFLLDNDSERLKIAISSALAQNAKLSQFETKVENTIEENSIIPQNLAKYGKISLSKKEIAKKIGELFLVKSQINLQYDLLDTPEFFWEYPEYEKYYNSISKYLDITPRVEVLNKKVEVIQELLDVLSNEQNHKYSSFLEWIIIILIFIEIIMGLYEFLK</sequence>
<dbReference type="InterPro" id="IPR051624">
    <property type="entry name" value="RMD1/Sad1-interacting"/>
</dbReference>
<organism evidence="3 4">
    <name type="scientific">Sulfurimonas marina</name>
    <dbReference type="NCBI Taxonomy" id="2590551"/>
    <lineage>
        <taxon>Bacteria</taxon>
        <taxon>Pseudomonadati</taxon>
        <taxon>Campylobacterota</taxon>
        <taxon>Epsilonproteobacteria</taxon>
        <taxon>Campylobacterales</taxon>
        <taxon>Sulfurimonadaceae</taxon>
        <taxon>Sulfurimonas</taxon>
    </lineage>
</organism>
<keyword evidence="4" id="KW-1185">Reference proteome</keyword>
<dbReference type="Proteomes" id="UP000593910">
    <property type="component" value="Chromosome"/>
</dbReference>
<keyword evidence="1" id="KW-1133">Transmembrane helix</keyword>